<dbReference type="AlphaFoldDB" id="A6GJV6"/>
<dbReference type="RefSeq" id="WP_006976992.1">
    <property type="nucleotide sequence ID" value="NZ_ABCS01000169.1"/>
</dbReference>
<feature type="chain" id="PRO_5002695641" description="Transporter" evidence="1">
    <location>
        <begin position="28"/>
        <end position="297"/>
    </location>
</feature>
<evidence type="ECO:0000313" key="2">
    <source>
        <dbReference type="EMBL" id="EDM73854.1"/>
    </source>
</evidence>
<evidence type="ECO:0008006" key="4">
    <source>
        <dbReference type="Google" id="ProtNLM"/>
    </source>
</evidence>
<proteinExistence type="predicted"/>
<organism evidence="2 3">
    <name type="scientific">Plesiocystis pacifica SIR-1</name>
    <dbReference type="NCBI Taxonomy" id="391625"/>
    <lineage>
        <taxon>Bacteria</taxon>
        <taxon>Pseudomonadati</taxon>
        <taxon>Myxococcota</taxon>
        <taxon>Polyangia</taxon>
        <taxon>Nannocystales</taxon>
        <taxon>Nannocystaceae</taxon>
        <taxon>Plesiocystis</taxon>
    </lineage>
</organism>
<evidence type="ECO:0000256" key="1">
    <source>
        <dbReference type="SAM" id="SignalP"/>
    </source>
</evidence>
<keyword evidence="1" id="KW-0732">Signal</keyword>
<dbReference type="EMBL" id="ABCS01000169">
    <property type="protein sequence ID" value="EDM73854.1"/>
    <property type="molecule type" value="Genomic_DNA"/>
</dbReference>
<gene>
    <name evidence="2" type="ORF">PPSIR1_09405</name>
</gene>
<keyword evidence="3" id="KW-1185">Reference proteome</keyword>
<dbReference type="Proteomes" id="UP000005801">
    <property type="component" value="Unassembled WGS sequence"/>
</dbReference>
<protein>
    <recommendedName>
        <fullName evidence="4">Transporter</fullName>
    </recommendedName>
</protein>
<dbReference type="OrthoDB" id="5506621at2"/>
<name>A6GJV6_9BACT</name>
<dbReference type="STRING" id="391625.PPSIR1_09405"/>
<accession>A6GJV6</accession>
<reference evidence="2 3" key="1">
    <citation type="submission" date="2007-06" db="EMBL/GenBank/DDBJ databases">
        <authorList>
            <person name="Shimkets L."/>
            <person name="Ferriera S."/>
            <person name="Johnson J."/>
            <person name="Kravitz S."/>
            <person name="Beeson K."/>
            <person name="Sutton G."/>
            <person name="Rogers Y.-H."/>
            <person name="Friedman R."/>
            <person name="Frazier M."/>
            <person name="Venter J.C."/>
        </authorList>
    </citation>
    <scope>NUCLEOTIDE SEQUENCE [LARGE SCALE GENOMIC DNA]</scope>
    <source>
        <strain evidence="2 3">SIR-1</strain>
    </source>
</reference>
<comment type="caution">
    <text evidence="2">The sequence shown here is derived from an EMBL/GenBank/DDBJ whole genome shotgun (WGS) entry which is preliminary data.</text>
</comment>
<evidence type="ECO:0000313" key="3">
    <source>
        <dbReference type="Proteomes" id="UP000005801"/>
    </source>
</evidence>
<feature type="signal peptide" evidence="1">
    <location>
        <begin position="1"/>
        <end position="27"/>
    </location>
</feature>
<sequence>MRADRRGLFAVLAALLVLALLERPAQAHHVAGHGSSEGVRNINSLGNRGGRASTRLMLLDEFVHSSGGVGRVPATRNDLSLLGEYAPLPAFSLGASLPFTVLHERPLEAAPRTAVGLGDARAFLRWTPHADKLIHRTLTLGLSASFPTRTVRATIDPGDTWTLSPSLLFTRTYGRGYWQLLALAAGEARPAGLALDASVGAQGGARVAQDRLALGGGVLVDVRAANWCRAVGGGLDSCLTNRPGESEREVGSTRATLLAHAAWSFHPRGSLTASVQVPVTPKRDFDVGASLGIQALF</sequence>